<dbReference type="EMBL" id="CP001291">
    <property type="protein sequence ID" value="ACK73027.1"/>
    <property type="molecule type" value="Genomic_DNA"/>
</dbReference>
<evidence type="ECO:0000313" key="2">
    <source>
        <dbReference type="EMBL" id="ACK73027.1"/>
    </source>
</evidence>
<dbReference type="OrthoDB" id="428024at2"/>
<organism evidence="2 3">
    <name type="scientific">Gloeothece citriformis (strain PCC 7424)</name>
    <name type="common">Cyanothece sp. (strain PCC 7424)</name>
    <dbReference type="NCBI Taxonomy" id="65393"/>
    <lineage>
        <taxon>Bacteria</taxon>
        <taxon>Bacillati</taxon>
        <taxon>Cyanobacteriota</taxon>
        <taxon>Cyanophyceae</taxon>
        <taxon>Oscillatoriophycideae</taxon>
        <taxon>Chroococcales</taxon>
        <taxon>Aphanothecaceae</taxon>
        <taxon>Gloeothece</taxon>
        <taxon>Gloeothece citriformis</taxon>
    </lineage>
</organism>
<evidence type="ECO:0000313" key="3">
    <source>
        <dbReference type="Proteomes" id="UP000002384"/>
    </source>
</evidence>
<sequence>MYEMIKSSQGTISYSISSSDYRQYSRFTNNLGTLVEINLHLDPTVFSNWIKGLIINDSLGGCGLILTTKEVVHPNQICSIRIKGLNPIKIRIVWVKELDTNIYRLGLEYLAD</sequence>
<dbReference type="eggNOG" id="ENOG502ZS7G">
    <property type="taxonomic scope" value="Bacteria"/>
</dbReference>
<dbReference type="STRING" id="65393.PCC7424_4666"/>
<reference evidence="3" key="1">
    <citation type="journal article" date="2011" name="MBio">
        <title>Novel metabolic attributes of the genus Cyanothece, comprising a group of unicellular nitrogen-fixing Cyanobacteria.</title>
        <authorList>
            <person name="Bandyopadhyay A."/>
            <person name="Elvitigala T."/>
            <person name="Welsh E."/>
            <person name="Stockel J."/>
            <person name="Liberton M."/>
            <person name="Min H."/>
            <person name="Sherman L.A."/>
            <person name="Pakrasi H.B."/>
        </authorList>
    </citation>
    <scope>NUCLEOTIDE SEQUENCE [LARGE SCALE GENOMIC DNA]</scope>
    <source>
        <strain evidence="3">PCC 7424</strain>
    </source>
</reference>
<dbReference type="InterPro" id="IPR009875">
    <property type="entry name" value="PilZ_domain"/>
</dbReference>
<dbReference type="KEGG" id="cyc:PCC7424_4666"/>
<feature type="domain" description="PilZ" evidence="1">
    <location>
        <begin position="22"/>
        <end position="109"/>
    </location>
</feature>
<gene>
    <name evidence="2" type="ordered locus">PCC7424_4666</name>
</gene>
<name>B7KBP9_GLOC7</name>
<dbReference type="AlphaFoldDB" id="B7KBP9"/>
<dbReference type="HOGENOM" id="CLU_169519_0_0_3"/>
<dbReference type="Proteomes" id="UP000002384">
    <property type="component" value="Chromosome"/>
</dbReference>
<protein>
    <recommendedName>
        <fullName evidence="1">PilZ domain-containing protein</fullName>
    </recommendedName>
</protein>
<accession>B7KBP9</accession>
<dbReference type="Pfam" id="PF07238">
    <property type="entry name" value="PilZ"/>
    <property type="match status" value="1"/>
</dbReference>
<dbReference type="GO" id="GO:0035438">
    <property type="term" value="F:cyclic-di-GMP binding"/>
    <property type="evidence" value="ECO:0007669"/>
    <property type="project" value="InterPro"/>
</dbReference>
<keyword evidence="3" id="KW-1185">Reference proteome</keyword>
<dbReference type="RefSeq" id="WP_015956610.1">
    <property type="nucleotide sequence ID" value="NC_011729.1"/>
</dbReference>
<proteinExistence type="predicted"/>
<evidence type="ECO:0000259" key="1">
    <source>
        <dbReference type="Pfam" id="PF07238"/>
    </source>
</evidence>